<dbReference type="Gene3D" id="3.10.450.50">
    <property type="match status" value="1"/>
</dbReference>
<sequence>MSHGTDKNSSSTAIVTNGMTTEQLVQAMPQLVAELPERTGPTLGDMLRNWAEKWLKAWNSHDVDAVTAVVTDDIVYEDPSMFGQHIIGKPDFGAFLQMFWRAFPDAFFEISGSPYLALLGTGVAVPYRVTGTFTGDLYGPSPLTLAPTGRRADITGVDLYEFRDGLLSHWISVIDGLALAQQLGLAPPARSTMFRLAMRMQRLAAPAMRRMH</sequence>
<dbReference type="SUPFAM" id="SSF54427">
    <property type="entry name" value="NTF2-like"/>
    <property type="match status" value="1"/>
</dbReference>
<reference evidence="1 2" key="1">
    <citation type="submission" date="2017-02" db="EMBL/GenBank/DDBJ databases">
        <title>Complete genome sequences of Mycobacterium kansasii strains isolated from rhesus macaques.</title>
        <authorList>
            <person name="Panda A."/>
            <person name="Nagaraj S."/>
            <person name="Zhao X."/>
            <person name="Tettelin H."/>
            <person name="Detolla L.J."/>
        </authorList>
    </citation>
    <scope>NUCLEOTIDE SEQUENCE [LARGE SCALE GENOMIC DNA]</scope>
    <source>
        <strain evidence="1 2">11-3813</strain>
    </source>
</reference>
<dbReference type="RefSeq" id="WP_023364775.1">
    <property type="nucleotide sequence ID" value="NZ_BLYZ01000002.1"/>
</dbReference>
<evidence type="ECO:0000313" key="2">
    <source>
        <dbReference type="Proteomes" id="UP000189229"/>
    </source>
</evidence>
<protein>
    <submittedName>
        <fullName evidence="1">SnoaL-like polyketide cyclase family protein</fullName>
    </submittedName>
</protein>
<dbReference type="PANTHER" id="PTHR38436">
    <property type="entry name" value="POLYKETIDE CYCLASE SNOAL-LIKE DOMAIN"/>
    <property type="match status" value="1"/>
</dbReference>
<evidence type="ECO:0000313" key="1">
    <source>
        <dbReference type="EMBL" id="OOK71706.1"/>
    </source>
</evidence>
<organism evidence="1 2">
    <name type="scientific">Mycobacterium kansasii</name>
    <dbReference type="NCBI Taxonomy" id="1768"/>
    <lineage>
        <taxon>Bacteria</taxon>
        <taxon>Bacillati</taxon>
        <taxon>Actinomycetota</taxon>
        <taxon>Actinomycetes</taxon>
        <taxon>Mycobacteriales</taxon>
        <taxon>Mycobacteriaceae</taxon>
        <taxon>Mycobacterium</taxon>
    </lineage>
</organism>
<dbReference type="Proteomes" id="UP000189229">
    <property type="component" value="Unassembled WGS sequence"/>
</dbReference>
<comment type="caution">
    <text evidence="1">The sequence shown here is derived from an EMBL/GenBank/DDBJ whole genome shotgun (WGS) entry which is preliminary data.</text>
</comment>
<dbReference type="GeneID" id="29701705"/>
<gene>
    <name evidence="1" type="ORF">BZL30_5936</name>
</gene>
<accession>A0A1V3WYT4</accession>
<proteinExistence type="predicted"/>
<dbReference type="PANTHER" id="PTHR38436:SF1">
    <property type="entry name" value="ESTER CYCLASE"/>
    <property type="match status" value="1"/>
</dbReference>
<dbReference type="InterPro" id="IPR009959">
    <property type="entry name" value="Cyclase_SnoaL-like"/>
</dbReference>
<dbReference type="GO" id="GO:0030638">
    <property type="term" value="P:polyketide metabolic process"/>
    <property type="evidence" value="ECO:0007669"/>
    <property type="project" value="InterPro"/>
</dbReference>
<name>A0A1V3WYT4_MYCKA</name>
<dbReference type="InterPro" id="IPR032710">
    <property type="entry name" value="NTF2-like_dom_sf"/>
</dbReference>
<dbReference type="AlphaFoldDB" id="A0A1V3WYT4"/>
<dbReference type="EMBL" id="MVBM01000005">
    <property type="protein sequence ID" value="OOK71706.1"/>
    <property type="molecule type" value="Genomic_DNA"/>
</dbReference>
<dbReference type="Pfam" id="PF07366">
    <property type="entry name" value="SnoaL"/>
    <property type="match status" value="1"/>
</dbReference>